<dbReference type="EMBL" id="JAHLDV010000045">
    <property type="protein sequence ID" value="MBU3161048.1"/>
    <property type="molecule type" value="Genomic_DNA"/>
</dbReference>
<comment type="caution">
    <text evidence="1">The sequence shown here is derived from an EMBL/GenBank/DDBJ whole genome shotgun (WGS) entry which is preliminary data.</text>
</comment>
<evidence type="ECO:0000313" key="1">
    <source>
        <dbReference type="EMBL" id="MBU3161048.1"/>
    </source>
</evidence>
<evidence type="ECO:0000313" key="2">
    <source>
        <dbReference type="Proteomes" id="UP000776252"/>
    </source>
</evidence>
<dbReference type="RefSeq" id="WP_216150681.1">
    <property type="nucleotide sequence ID" value="NZ_JAHLDV010000045.1"/>
</dbReference>
<dbReference type="Proteomes" id="UP000776252">
    <property type="component" value="Unassembled WGS sequence"/>
</dbReference>
<gene>
    <name evidence="1" type="ORF">KPL37_15080</name>
</gene>
<organism evidence="1 2">
    <name type="scientific">Clostridium frigoris</name>
    <dbReference type="NCBI Taxonomy" id="205327"/>
    <lineage>
        <taxon>Bacteria</taxon>
        <taxon>Bacillati</taxon>
        <taxon>Bacillota</taxon>
        <taxon>Clostridia</taxon>
        <taxon>Eubacteriales</taxon>
        <taxon>Clostridiaceae</taxon>
        <taxon>Clostridium</taxon>
    </lineage>
</organism>
<reference evidence="1 2" key="1">
    <citation type="submission" date="2021-06" db="EMBL/GenBank/DDBJ databases">
        <title>Clostridia strains as spoilage organisms.</title>
        <authorList>
            <person name="Wambui J."/>
            <person name="Stephan R."/>
            <person name="Stevens M.J.A."/>
        </authorList>
    </citation>
    <scope>NUCLEOTIDE SEQUENCE [LARGE SCALE GENOMIC DNA]</scope>
    <source>
        <strain evidence="1 2">DSM 14204</strain>
    </source>
</reference>
<keyword evidence="2" id="KW-1185">Reference proteome</keyword>
<name>A0ABS6BVU4_9CLOT</name>
<accession>A0ABS6BVU4</accession>
<sequence length="108" mass="13278">MKKHVEQLYELMYSPIITPYNLLENAKLDNYSYVNYYKGVRGLIAEMKCITKYNQEAVFYYLFDENDHLYKIEREMCKEKEIMFDREEEIVRVKIERIDDEDNKRKVV</sequence>
<proteinExistence type="predicted"/>
<protein>
    <submittedName>
        <fullName evidence="1">Uncharacterized protein</fullName>
    </submittedName>
</protein>